<comment type="similarity">
    <text evidence="2">Belongs to the DoxX family.</text>
</comment>
<name>A0A1I3AWG3_9LACT</name>
<dbReference type="RefSeq" id="WP_092090856.1">
    <property type="nucleotide sequence ID" value="NZ_FOQE01000002.1"/>
</dbReference>
<feature type="transmembrane region" description="Helical" evidence="7">
    <location>
        <begin position="103"/>
        <end position="126"/>
    </location>
</feature>
<keyword evidence="4 7" id="KW-0812">Transmembrane</keyword>
<evidence type="ECO:0000313" key="8">
    <source>
        <dbReference type="EMBL" id="SFH54407.1"/>
    </source>
</evidence>
<feature type="transmembrane region" description="Helical" evidence="7">
    <location>
        <begin position="64"/>
        <end position="91"/>
    </location>
</feature>
<dbReference type="GO" id="GO:0005886">
    <property type="term" value="C:plasma membrane"/>
    <property type="evidence" value="ECO:0007669"/>
    <property type="project" value="UniProtKB-SubCell"/>
</dbReference>
<evidence type="ECO:0000256" key="6">
    <source>
        <dbReference type="ARBA" id="ARBA00023136"/>
    </source>
</evidence>
<accession>A0A1I3AWG3</accession>
<evidence type="ECO:0000256" key="7">
    <source>
        <dbReference type="SAM" id="Phobius"/>
    </source>
</evidence>
<comment type="subcellular location">
    <subcellularLocation>
        <location evidence="1">Cell membrane</location>
        <topology evidence="1">Multi-pass membrane protein</topology>
    </subcellularLocation>
</comment>
<dbReference type="PANTHER" id="PTHR33452:SF10">
    <property type="entry name" value="OXIDOREDUCTASE MHQP-RELATED"/>
    <property type="match status" value="1"/>
</dbReference>
<gene>
    <name evidence="8" type="ORF">SAMN04489868_10266</name>
</gene>
<keyword evidence="6 7" id="KW-0472">Membrane</keyword>
<evidence type="ECO:0000256" key="3">
    <source>
        <dbReference type="ARBA" id="ARBA00022475"/>
    </source>
</evidence>
<evidence type="ECO:0000313" key="9">
    <source>
        <dbReference type="Proteomes" id="UP000198668"/>
    </source>
</evidence>
<organism evidence="8 9">
    <name type="scientific">Pisciglobus halotolerans</name>
    <dbReference type="NCBI Taxonomy" id="745365"/>
    <lineage>
        <taxon>Bacteria</taxon>
        <taxon>Bacillati</taxon>
        <taxon>Bacillota</taxon>
        <taxon>Bacilli</taxon>
        <taxon>Lactobacillales</taxon>
        <taxon>Carnobacteriaceae</taxon>
    </lineage>
</organism>
<evidence type="ECO:0000256" key="5">
    <source>
        <dbReference type="ARBA" id="ARBA00022989"/>
    </source>
</evidence>
<keyword evidence="5 7" id="KW-1133">Transmembrane helix</keyword>
<dbReference type="AlphaFoldDB" id="A0A1I3AWG3"/>
<evidence type="ECO:0000256" key="1">
    <source>
        <dbReference type="ARBA" id="ARBA00004651"/>
    </source>
</evidence>
<proteinExistence type="inferred from homology"/>
<evidence type="ECO:0000256" key="4">
    <source>
        <dbReference type="ARBA" id="ARBA00022692"/>
    </source>
</evidence>
<reference evidence="8 9" key="1">
    <citation type="submission" date="2016-10" db="EMBL/GenBank/DDBJ databases">
        <authorList>
            <person name="de Groot N.N."/>
        </authorList>
    </citation>
    <scope>NUCLEOTIDE SEQUENCE [LARGE SCALE GENOMIC DNA]</scope>
    <source>
        <strain evidence="8 9">DSM 27630</strain>
    </source>
</reference>
<dbReference type="EMBL" id="FOQE01000002">
    <property type="protein sequence ID" value="SFH54407.1"/>
    <property type="molecule type" value="Genomic_DNA"/>
</dbReference>
<evidence type="ECO:0000256" key="2">
    <source>
        <dbReference type="ARBA" id="ARBA00006679"/>
    </source>
</evidence>
<dbReference type="OrthoDB" id="346004at2"/>
<dbReference type="Pfam" id="PF07681">
    <property type="entry name" value="DoxX"/>
    <property type="match status" value="1"/>
</dbReference>
<protein>
    <submittedName>
        <fullName evidence="8">Putative oxidoreductase</fullName>
    </submittedName>
</protein>
<keyword evidence="3" id="KW-1003">Cell membrane</keyword>
<dbReference type="PANTHER" id="PTHR33452">
    <property type="entry name" value="OXIDOREDUCTASE CATD-RELATED"/>
    <property type="match status" value="1"/>
</dbReference>
<dbReference type="InterPro" id="IPR032808">
    <property type="entry name" value="DoxX"/>
</dbReference>
<dbReference type="InterPro" id="IPR051907">
    <property type="entry name" value="DoxX-like_oxidoreductase"/>
</dbReference>
<sequence length="131" mass="14044">MDLALLLLRCVVGFTFFGHGTQKLWGWFGGEGLKKTTELFRTLNIQPARLMASVSALAEVLSGLFFMLGFLTNLSAGVIVVTMLVAILTVSGKKGYWSPEGGAEYNVLIIAVCIAVILTGPGTYALDPLLF</sequence>
<dbReference type="Proteomes" id="UP000198668">
    <property type="component" value="Unassembled WGS sequence"/>
</dbReference>
<keyword evidence="9" id="KW-1185">Reference proteome</keyword>